<dbReference type="SUPFAM" id="SSF88659">
    <property type="entry name" value="Sigma3 and sigma4 domains of RNA polymerase sigma factors"/>
    <property type="match status" value="1"/>
</dbReference>
<dbReference type="InterPro" id="IPR013324">
    <property type="entry name" value="RNA_pol_sigma_r3/r4-like"/>
</dbReference>
<dbReference type="GO" id="GO:0016987">
    <property type="term" value="F:sigma factor activity"/>
    <property type="evidence" value="ECO:0007669"/>
    <property type="project" value="UniProtKB-KW"/>
</dbReference>
<feature type="domain" description="RNA polymerase sigma-70 region 2" evidence="5">
    <location>
        <begin position="3"/>
        <end position="63"/>
    </location>
</feature>
<sequence length="153" mass="17717">NKDKMFALTLRMTGDREAALDLMQDTFFTAFKEIGRFRGDADFSSWLYRIASNKALNYLKRKKILSFIPLTDKARDSISYEMPDYIDGEGLNKEITLAVNSLPPKQKLVFNLRFYEQLPFGEIAGILNKSESTVKTNYQKAIEKLRKKLEGFR</sequence>
<keyword evidence="2" id="KW-0805">Transcription regulation</keyword>
<evidence type="ECO:0000259" key="5">
    <source>
        <dbReference type="Pfam" id="PF04542"/>
    </source>
</evidence>
<evidence type="ECO:0000256" key="1">
    <source>
        <dbReference type="ARBA" id="ARBA00010641"/>
    </source>
</evidence>
<dbReference type="SUPFAM" id="SSF88946">
    <property type="entry name" value="Sigma2 domain of RNA polymerase sigma factors"/>
    <property type="match status" value="1"/>
</dbReference>
<reference evidence="7" key="1">
    <citation type="journal article" date="2014" name="Front. Microbiol.">
        <title>High frequency of phylogenetically diverse reductive dehalogenase-homologous genes in deep subseafloor sedimentary metagenomes.</title>
        <authorList>
            <person name="Kawai M."/>
            <person name="Futagami T."/>
            <person name="Toyoda A."/>
            <person name="Takaki Y."/>
            <person name="Nishi S."/>
            <person name="Hori S."/>
            <person name="Arai W."/>
            <person name="Tsubouchi T."/>
            <person name="Morono Y."/>
            <person name="Uchiyama I."/>
            <person name="Ito T."/>
            <person name="Fujiyama A."/>
            <person name="Inagaki F."/>
            <person name="Takami H."/>
        </authorList>
    </citation>
    <scope>NUCLEOTIDE SEQUENCE</scope>
    <source>
        <strain evidence="7">Expedition CK06-06</strain>
    </source>
</reference>
<organism evidence="7">
    <name type="scientific">marine sediment metagenome</name>
    <dbReference type="NCBI Taxonomy" id="412755"/>
    <lineage>
        <taxon>unclassified sequences</taxon>
        <taxon>metagenomes</taxon>
        <taxon>ecological metagenomes</taxon>
    </lineage>
</organism>
<keyword evidence="4" id="KW-0804">Transcription</keyword>
<protein>
    <recommendedName>
        <fullName evidence="8">HTH luxR-type domain-containing protein</fullName>
    </recommendedName>
</protein>
<dbReference type="InterPro" id="IPR013249">
    <property type="entry name" value="RNA_pol_sigma70_r4_t2"/>
</dbReference>
<evidence type="ECO:0008006" key="8">
    <source>
        <dbReference type="Google" id="ProtNLM"/>
    </source>
</evidence>
<dbReference type="AlphaFoldDB" id="X0VL76"/>
<accession>X0VL76</accession>
<keyword evidence="3" id="KW-0731">Sigma factor</keyword>
<feature type="non-terminal residue" evidence="7">
    <location>
        <position position="1"/>
    </location>
</feature>
<dbReference type="Pfam" id="PF04542">
    <property type="entry name" value="Sigma70_r2"/>
    <property type="match status" value="1"/>
</dbReference>
<dbReference type="InterPro" id="IPR013325">
    <property type="entry name" value="RNA_pol_sigma_r2"/>
</dbReference>
<dbReference type="Pfam" id="PF08281">
    <property type="entry name" value="Sigma70_r4_2"/>
    <property type="match status" value="1"/>
</dbReference>
<dbReference type="InterPro" id="IPR014284">
    <property type="entry name" value="RNA_pol_sigma-70_dom"/>
</dbReference>
<dbReference type="InterPro" id="IPR007627">
    <property type="entry name" value="RNA_pol_sigma70_r2"/>
</dbReference>
<dbReference type="GO" id="GO:0003677">
    <property type="term" value="F:DNA binding"/>
    <property type="evidence" value="ECO:0007669"/>
    <property type="project" value="InterPro"/>
</dbReference>
<dbReference type="Gene3D" id="1.10.10.10">
    <property type="entry name" value="Winged helix-like DNA-binding domain superfamily/Winged helix DNA-binding domain"/>
    <property type="match status" value="1"/>
</dbReference>
<comment type="caution">
    <text evidence="7">The sequence shown here is derived from an EMBL/GenBank/DDBJ whole genome shotgun (WGS) entry which is preliminary data.</text>
</comment>
<dbReference type="PANTHER" id="PTHR43133:SF51">
    <property type="entry name" value="RNA POLYMERASE SIGMA FACTOR"/>
    <property type="match status" value="1"/>
</dbReference>
<dbReference type="InterPro" id="IPR039425">
    <property type="entry name" value="RNA_pol_sigma-70-like"/>
</dbReference>
<dbReference type="CDD" id="cd06171">
    <property type="entry name" value="Sigma70_r4"/>
    <property type="match status" value="1"/>
</dbReference>
<proteinExistence type="inferred from homology"/>
<evidence type="ECO:0000259" key="6">
    <source>
        <dbReference type="Pfam" id="PF08281"/>
    </source>
</evidence>
<evidence type="ECO:0000256" key="4">
    <source>
        <dbReference type="ARBA" id="ARBA00023163"/>
    </source>
</evidence>
<dbReference type="InterPro" id="IPR036388">
    <property type="entry name" value="WH-like_DNA-bd_sf"/>
</dbReference>
<evidence type="ECO:0000313" key="7">
    <source>
        <dbReference type="EMBL" id="GAG19059.1"/>
    </source>
</evidence>
<dbReference type="PANTHER" id="PTHR43133">
    <property type="entry name" value="RNA POLYMERASE ECF-TYPE SIGMA FACTO"/>
    <property type="match status" value="1"/>
</dbReference>
<dbReference type="NCBIfam" id="TIGR02937">
    <property type="entry name" value="sigma70-ECF"/>
    <property type="match status" value="1"/>
</dbReference>
<evidence type="ECO:0000256" key="3">
    <source>
        <dbReference type="ARBA" id="ARBA00023082"/>
    </source>
</evidence>
<gene>
    <name evidence="7" type="ORF">S01H1_47118</name>
</gene>
<dbReference type="GO" id="GO:0006352">
    <property type="term" value="P:DNA-templated transcription initiation"/>
    <property type="evidence" value="ECO:0007669"/>
    <property type="project" value="InterPro"/>
</dbReference>
<comment type="similarity">
    <text evidence="1">Belongs to the sigma-70 factor family. ECF subfamily.</text>
</comment>
<feature type="domain" description="RNA polymerase sigma factor 70 region 4 type 2" evidence="6">
    <location>
        <begin position="94"/>
        <end position="145"/>
    </location>
</feature>
<dbReference type="Gene3D" id="1.10.1740.10">
    <property type="match status" value="1"/>
</dbReference>
<evidence type="ECO:0000256" key="2">
    <source>
        <dbReference type="ARBA" id="ARBA00023015"/>
    </source>
</evidence>
<name>X0VL76_9ZZZZ</name>
<dbReference type="EMBL" id="BARS01030201">
    <property type="protein sequence ID" value="GAG19059.1"/>
    <property type="molecule type" value="Genomic_DNA"/>
</dbReference>